<evidence type="ECO:0000313" key="4">
    <source>
        <dbReference type="Proteomes" id="UP000698752"/>
    </source>
</evidence>
<dbReference type="EMBL" id="JAAEDI010000011">
    <property type="protein sequence ID" value="MBR0650282.1"/>
    <property type="molecule type" value="Genomic_DNA"/>
</dbReference>
<keyword evidence="1" id="KW-0732">Signal</keyword>
<feature type="chain" id="PRO_5046897925" evidence="1">
    <location>
        <begin position="19"/>
        <end position="155"/>
    </location>
</feature>
<proteinExistence type="predicted"/>
<organism evidence="3 4">
    <name type="scientific">Neoroseomonas terrae</name>
    <dbReference type="NCBI Taxonomy" id="424799"/>
    <lineage>
        <taxon>Bacteria</taxon>
        <taxon>Pseudomonadati</taxon>
        <taxon>Pseudomonadota</taxon>
        <taxon>Alphaproteobacteria</taxon>
        <taxon>Acetobacterales</taxon>
        <taxon>Acetobacteraceae</taxon>
        <taxon>Neoroseomonas</taxon>
    </lineage>
</organism>
<evidence type="ECO:0000313" key="3">
    <source>
        <dbReference type="EMBL" id="MBR0650282.1"/>
    </source>
</evidence>
<dbReference type="Pfam" id="PF07007">
    <property type="entry name" value="LprI"/>
    <property type="match status" value="1"/>
</dbReference>
<sequence length="155" mass="17126">MRVAAVALALLLPGVAFAQQQRSQAAPRPDDLAQQVERNIRSCVGNAQDMALVARCMDSQRTVVGPRLETAVERLLGTQTNPERRERLAAVQAAWVTYRDMRCDFAGSNPDRGTESAADRAACLLQFDLSRTMEIEQLLAPPSPPAAQQRQQQRR</sequence>
<dbReference type="RefSeq" id="WP_246522081.1">
    <property type="nucleotide sequence ID" value="NZ_JAAEDI010000011.1"/>
</dbReference>
<name>A0ABS5EH01_9PROT</name>
<dbReference type="Proteomes" id="UP000698752">
    <property type="component" value="Unassembled WGS sequence"/>
</dbReference>
<keyword evidence="4" id="KW-1185">Reference proteome</keyword>
<comment type="caution">
    <text evidence="3">The sequence shown here is derived from an EMBL/GenBank/DDBJ whole genome shotgun (WGS) entry which is preliminary data.</text>
</comment>
<gene>
    <name evidence="3" type="ORF">GXW78_11465</name>
</gene>
<evidence type="ECO:0000259" key="2">
    <source>
        <dbReference type="Pfam" id="PF07007"/>
    </source>
</evidence>
<accession>A0ABS5EH01</accession>
<evidence type="ECO:0000256" key="1">
    <source>
        <dbReference type="SAM" id="SignalP"/>
    </source>
</evidence>
<feature type="signal peptide" evidence="1">
    <location>
        <begin position="1"/>
        <end position="18"/>
    </location>
</feature>
<dbReference type="Gene3D" id="1.20.1270.180">
    <property type="match status" value="1"/>
</dbReference>
<feature type="domain" description="Lysozyme inhibitor LprI-like N-terminal" evidence="2">
    <location>
        <begin position="45"/>
        <end position="133"/>
    </location>
</feature>
<dbReference type="InterPro" id="IPR009739">
    <property type="entry name" value="LprI-like_N"/>
</dbReference>
<reference evidence="4" key="1">
    <citation type="journal article" date="2021" name="Syst. Appl. Microbiol.">
        <title>Roseomonas hellenica sp. nov., isolated from roots of wild-growing Alkanna tinctoria.</title>
        <authorList>
            <person name="Rat A."/>
            <person name="Naranjo H.D."/>
            <person name="Lebbe L."/>
            <person name="Cnockaert M."/>
            <person name="Krigas N."/>
            <person name="Grigoriadou K."/>
            <person name="Maloupa E."/>
            <person name="Willems A."/>
        </authorList>
    </citation>
    <scope>NUCLEOTIDE SEQUENCE [LARGE SCALE GENOMIC DNA]</scope>
    <source>
        <strain evidence="4">LMG 31159</strain>
    </source>
</reference>
<protein>
    <submittedName>
        <fullName evidence="3">DUF1311 domain-containing protein</fullName>
    </submittedName>
</protein>